<dbReference type="EMBL" id="FCON02000003">
    <property type="protein sequence ID" value="SAL17450.1"/>
    <property type="molecule type" value="Genomic_DNA"/>
</dbReference>
<protein>
    <submittedName>
        <fullName evidence="1">Uncharacterized protein</fullName>
    </submittedName>
</protein>
<dbReference type="AlphaFoldDB" id="A0A158FEG8"/>
<evidence type="ECO:0000313" key="2">
    <source>
        <dbReference type="Proteomes" id="UP000054770"/>
    </source>
</evidence>
<dbReference type="Proteomes" id="UP000054770">
    <property type="component" value="Unassembled WGS sequence"/>
</dbReference>
<gene>
    <name evidence="1" type="ORF">AWB68_00499</name>
</gene>
<accession>A0A158FEG8</accession>
<sequence>MKKLARISFNSSGWNRPTGEARRLEKDSFNTENGFGFEDWLFREEWLLDGWRYSFLQGVNDSRNPLLKEGRPFDVTLFTIEPDKRRRYVATLRDAECLDDTQAADAIKAFEQNGWLSQMKLEIGNVGGNLGALTDHSWAPYILNLRFRIENTERYAPDAYAVDGDPVFRLNRYNLPDQQDNNDNLGGSIRTGRESSLDALSYMRKAIGPVKCSPEHARMQHRLMSELKQEYATARIVCEENFVDVTVETDNELIFYEIKSDLAPRTVLRQAVGQLLEYAFYPRKQTRYATRLVVVGRRQLSPMDQAYLYTLCEQFSLPLEYRMVEI</sequence>
<organism evidence="1 2">
    <name type="scientific">Caballeronia choica</name>
    <dbReference type="NCBI Taxonomy" id="326476"/>
    <lineage>
        <taxon>Bacteria</taxon>
        <taxon>Pseudomonadati</taxon>
        <taxon>Pseudomonadota</taxon>
        <taxon>Betaproteobacteria</taxon>
        <taxon>Burkholderiales</taxon>
        <taxon>Burkholderiaceae</taxon>
        <taxon>Caballeronia</taxon>
    </lineage>
</organism>
<reference evidence="1" key="1">
    <citation type="submission" date="2016-01" db="EMBL/GenBank/DDBJ databases">
        <authorList>
            <person name="Peeters C."/>
        </authorList>
    </citation>
    <scope>NUCLEOTIDE SEQUENCE [LARGE SCALE GENOMIC DNA]</scope>
    <source>
        <strain evidence="1">LMG 22940</strain>
    </source>
</reference>
<comment type="caution">
    <text evidence="1">The sequence shown here is derived from an EMBL/GenBank/DDBJ whole genome shotgun (WGS) entry which is preliminary data.</text>
</comment>
<keyword evidence="2" id="KW-1185">Reference proteome</keyword>
<proteinExistence type="predicted"/>
<dbReference type="OrthoDB" id="6402880at2"/>
<name>A0A158FEG8_9BURK</name>
<evidence type="ECO:0000313" key="1">
    <source>
        <dbReference type="EMBL" id="SAL17450.1"/>
    </source>
</evidence>
<dbReference type="RefSeq" id="WP_087642769.1">
    <property type="nucleotide sequence ID" value="NZ_FCON02000003.1"/>
</dbReference>